<dbReference type="PANTHER" id="PTHR23150:SF19">
    <property type="entry name" value="FORMYLGLYCINE-GENERATING ENZYME"/>
    <property type="match status" value="1"/>
</dbReference>
<evidence type="ECO:0000256" key="2">
    <source>
        <dbReference type="SAM" id="SignalP"/>
    </source>
</evidence>
<keyword evidence="5" id="KW-1185">Reference proteome</keyword>
<dbReference type="GO" id="GO:0120147">
    <property type="term" value="F:formylglycine-generating oxidase activity"/>
    <property type="evidence" value="ECO:0007669"/>
    <property type="project" value="TreeGrafter"/>
</dbReference>
<comment type="caution">
    <text evidence="4">The sequence shown here is derived from an EMBL/GenBank/DDBJ whole genome shotgun (WGS) entry which is preliminary data.</text>
</comment>
<dbReference type="Pfam" id="PF03781">
    <property type="entry name" value="FGE-sulfatase"/>
    <property type="match status" value="1"/>
</dbReference>
<reference evidence="4 5" key="1">
    <citation type="journal article" date="2024" name="Science">
        <title>Giant polyketide synthase enzymes in the biosynthesis of giant marine polyether toxins.</title>
        <authorList>
            <person name="Fallon T.R."/>
            <person name="Shende V.V."/>
            <person name="Wierzbicki I.H."/>
            <person name="Pendleton A.L."/>
            <person name="Watervoot N.F."/>
            <person name="Auber R.P."/>
            <person name="Gonzalez D.J."/>
            <person name="Wisecaver J.H."/>
            <person name="Moore B.S."/>
        </authorList>
    </citation>
    <scope>NUCLEOTIDE SEQUENCE [LARGE SCALE GENOMIC DNA]</scope>
    <source>
        <strain evidence="4 5">12B1</strain>
    </source>
</reference>
<feature type="region of interest" description="Disordered" evidence="1">
    <location>
        <begin position="609"/>
        <end position="632"/>
    </location>
</feature>
<dbReference type="SUPFAM" id="SSF56436">
    <property type="entry name" value="C-type lectin-like"/>
    <property type="match status" value="1"/>
</dbReference>
<feature type="chain" id="PRO_5044209715" description="Sulfatase-modifying factor enzyme-like domain-containing protein" evidence="2">
    <location>
        <begin position="19"/>
        <end position="718"/>
    </location>
</feature>
<proteinExistence type="predicted"/>
<evidence type="ECO:0000256" key="1">
    <source>
        <dbReference type="SAM" id="MobiDB-lite"/>
    </source>
</evidence>
<feature type="domain" description="Sulfatase-modifying factor enzyme-like" evidence="3">
    <location>
        <begin position="496"/>
        <end position="707"/>
    </location>
</feature>
<feature type="signal peptide" evidence="2">
    <location>
        <begin position="1"/>
        <end position="18"/>
    </location>
</feature>
<evidence type="ECO:0000313" key="5">
    <source>
        <dbReference type="Proteomes" id="UP001515480"/>
    </source>
</evidence>
<dbReference type="InterPro" id="IPR051043">
    <property type="entry name" value="Sulfatase_Mod_Factor_Kinase"/>
</dbReference>
<dbReference type="InterPro" id="IPR042095">
    <property type="entry name" value="SUMF_sf"/>
</dbReference>
<evidence type="ECO:0000259" key="3">
    <source>
        <dbReference type="Pfam" id="PF03781"/>
    </source>
</evidence>
<protein>
    <recommendedName>
        <fullName evidence="3">Sulfatase-modifying factor enzyme-like domain-containing protein</fullName>
    </recommendedName>
</protein>
<dbReference type="AlphaFoldDB" id="A0AB34IN23"/>
<evidence type="ECO:0000313" key="4">
    <source>
        <dbReference type="EMBL" id="KAL1503325.1"/>
    </source>
</evidence>
<gene>
    <name evidence="4" type="ORF">AB1Y20_011377</name>
</gene>
<organism evidence="4 5">
    <name type="scientific">Prymnesium parvum</name>
    <name type="common">Toxic golden alga</name>
    <dbReference type="NCBI Taxonomy" id="97485"/>
    <lineage>
        <taxon>Eukaryota</taxon>
        <taxon>Haptista</taxon>
        <taxon>Haptophyta</taxon>
        <taxon>Prymnesiophyceae</taxon>
        <taxon>Prymnesiales</taxon>
        <taxon>Prymnesiaceae</taxon>
        <taxon>Prymnesium</taxon>
    </lineage>
</organism>
<accession>A0AB34IN23</accession>
<sequence>MAIGVVVWFAFVIRAIKAVCGPCQTPGPTSRAAQPQWLAALKLDRETTLAKINFTGGSFSNAALLWTQRSYIQPQVHPYDRYFFNETSGEYTVDRFLGDLKQRYGGIDSLLLWPTYTNLGIDARNQFDCFRTMPGGLDAVTRLTASLKAAGVRVLWPYNPWDEGTRKEPLDEAHTIAALLQRTGSDGFNGDTMDFVPERFWKASVDVGHPLALEPEIGGTDASLNWQTLGWGYWTYAHAPPVDRFKFLTRGKFMTHVCDRWAKRKTDNLQAAWFNGAGYESWENVWGTWNGIVPRDAEAIRRVATMLRFFGGPGGLLQSAEWEPHVTDALDEGVFASRFPNGSHTLYTLVNRAGESLPHARILVPYDAAEAARYFDCYHGVELHPSAENRRQAVSVPLEVDGYGCVLGVRGEPGAVLHRFLLMMESLTRVPLQNFSAEWKYLPQTIVTIPRTARATTPPAGMIFIPAVDNFTFESTGLEIEGDDAHGVDVQFPWEPHPQKEHAHTLSLPAFYIDKYPATNANYSRYLKATGYRPKDRTAWLQHWRGASEPSRAIRDAPVTYISLHEAREYCAWRARGSRLPHAYEWQYAAQGLDGRQYPWGKDKNVSNFPARSSGNSYHGPEPVTAHAPGGDSPFGVSDLVGNVWQYTDEFRDEHTRAVILRGGSNHRPTGSKWYFPNEIELGTHNKYFLFSDSYERAATIGVRCVKDAIQHQRVVNV</sequence>
<dbReference type="PANTHER" id="PTHR23150">
    <property type="entry name" value="SULFATASE MODIFYING FACTOR 1, 2"/>
    <property type="match status" value="1"/>
</dbReference>
<name>A0AB34IN23_PRYPA</name>
<dbReference type="Gene3D" id="3.90.1580.10">
    <property type="entry name" value="paralog of FGE (formylglycine-generating enzyme)"/>
    <property type="match status" value="1"/>
</dbReference>
<dbReference type="Proteomes" id="UP001515480">
    <property type="component" value="Unassembled WGS sequence"/>
</dbReference>
<keyword evidence="2" id="KW-0732">Signal</keyword>
<dbReference type="InterPro" id="IPR016187">
    <property type="entry name" value="CTDL_fold"/>
</dbReference>
<dbReference type="EMBL" id="JBGBPQ010000022">
    <property type="protein sequence ID" value="KAL1503325.1"/>
    <property type="molecule type" value="Genomic_DNA"/>
</dbReference>
<dbReference type="InterPro" id="IPR005532">
    <property type="entry name" value="SUMF_dom"/>
</dbReference>